<dbReference type="RefSeq" id="WP_131151627.1">
    <property type="nucleotide sequence ID" value="NZ_SJTG01000004.1"/>
</dbReference>
<reference evidence="2 3" key="1">
    <citation type="submission" date="2019-02" db="EMBL/GenBank/DDBJ databases">
        <title>Dyella amyloliquefaciens sp. nov., isolated from forest soil.</title>
        <authorList>
            <person name="Gao Z.-H."/>
            <person name="Qiu L.-H."/>
        </authorList>
    </citation>
    <scope>NUCLEOTIDE SEQUENCE [LARGE SCALE GENOMIC DNA]</scope>
    <source>
        <strain evidence="2 3">KACC 12747</strain>
    </source>
</reference>
<dbReference type="AlphaFoldDB" id="A0A4R0YIZ9"/>
<accession>A0A4R0YIZ9</accession>
<sequence>MQEKTRQGLRSAGKLLFVFVPVAVVVIYLEYRLTLLMRAHGWWLIQHAPAVLAAGLMWWFFSRLFEPETRRREAARKPKRMGA</sequence>
<gene>
    <name evidence="2" type="ORF">EZM97_27815</name>
</gene>
<evidence type="ECO:0000313" key="2">
    <source>
        <dbReference type="EMBL" id="TCI08432.1"/>
    </source>
</evidence>
<keyword evidence="3" id="KW-1185">Reference proteome</keyword>
<keyword evidence="1" id="KW-0472">Membrane</keyword>
<organism evidence="2 3">
    <name type="scientific">Dyella soli</name>
    <dbReference type="NCBI Taxonomy" id="522319"/>
    <lineage>
        <taxon>Bacteria</taxon>
        <taxon>Pseudomonadati</taxon>
        <taxon>Pseudomonadota</taxon>
        <taxon>Gammaproteobacteria</taxon>
        <taxon>Lysobacterales</taxon>
        <taxon>Rhodanobacteraceae</taxon>
        <taxon>Dyella</taxon>
    </lineage>
</organism>
<feature type="transmembrane region" description="Helical" evidence="1">
    <location>
        <begin position="41"/>
        <end position="61"/>
    </location>
</feature>
<feature type="transmembrane region" description="Helical" evidence="1">
    <location>
        <begin position="12"/>
        <end position="29"/>
    </location>
</feature>
<protein>
    <submittedName>
        <fullName evidence="2">Uncharacterized protein</fullName>
    </submittedName>
</protein>
<keyword evidence="1" id="KW-1133">Transmembrane helix</keyword>
<evidence type="ECO:0000256" key="1">
    <source>
        <dbReference type="SAM" id="Phobius"/>
    </source>
</evidence>
<proteinExistence type="predicted"/>
<evidence type="ECO:0000313" key="3">
    <source>
        <dbReference type="Proteomes" id="UP000291822"/>
    </source>
</evidence>
<dbReference type="Proteomes" id="UP000291822">
    <property type="component" value="Unassembled WGS sequence"/>
</dbReference>
<name>A0A4R0YIZ9_9GAMM</name>
<comment type="caution">
    <text evidence="2">The sequence shown here is derived from an EMBL/GenBank/DDBJ whole genome shotgun (WGS) entry which is preliminary data.</text>
</comment>
<keyword evidence="1" id="KW-0812">Transmembrane</keyword>
<dbReference type="EMBL" id="SJTG01000004">
    <property type="protein sequence ID" value="TCI08432.1"/>
    <property type="molecule type" value="Genomic_DNA"/>
</dbReference>